<dbReference type="Pfam" id="PF00069">
    <property type="entry name" value="Pkinase"/>
    <property type="match status" value="1"/>
</dbReference>
<evidence type="ECO:0000256" key="5">
    <source>
        <dbReference type="ARBA" id="ARBA00022777"/>
    </source>
</evidence>
<evidence type="ECO:0000256" key="9">
    <source>
        <dbReference type="SAM" id="MobiDB-lite"/>
    </source>
</evidence>
<comment type="catalytic activity">
    <reaction evidence="8">
        <text>L-seryl-[protein] + ATP = O-phospho-L-seryl-[protein] + ADP + H(+)</text>
        <dbReference type="Rhea" id="RHEA:17989"/>
        <dbReference type="Rhea" id="RHEA-COMP:9863"/>
        <dbReference type="Rhea" id="RHEA-COMP:11604"/>
        <dbReference type="ChEBI" id="CHEBI:15378"/>
        <dbReference type="ChEBI" id="CHEBI:29999"/>
        <dbReference type="ChEBI" id="CHEBI:30616"/>
        <dbReference type="ChEBI" id="CHEBI:83421"/>
        <dbReference type="ChEBI" id="CHEBI:456216"/>
        <dbReference type="EC" id="2.7.11.1"/>
    </reaction>
</comment>
<dbReference type="SMART" id="SM00220">
    <property type="entry name" value="S_TKc"/>
    <property type="match status" value="1"/>
</dbReference>
<dbReference type="GO" id="GO:0004674">
    <property type="term" value="F:protein serine/threonine kinase activity"/>
    <property type="evidence" value="ECO:0007669"/>
    <property type="project" value="UniProtKB-KW"/>
</dbReference>
<name>A0AAU8JER3_9CYAN</name>
<dbReference type="AlphaFoldDB" id="A0AAU8JER3"/>
<dbReference type="Pfam" id="PF18933">
    <property type="entry name" value="PsbP_2"/>
    <property type="match status" value="1"/>
</dbReference>
<dbReference type="RefSeq" id="WP_054465512.1">
    <property type="nucleotide sequence ID" value="NZ_CP159837.1"/>
</dbReference>
<feature type="region of interest" description="Disordered" evidence="9">
    <location>
        <begin position="277"/>
        <end position="309"/>
    </location>
</feature>
<dbReference type="EC" id="2.7.11.1" evidence="1"/>
<dbReference type="CDD" id="cd14014">
    <property type="entry name" value="STKc_PknB_like"/>
    <property type="match status" value="1"/>
</dbReference>
<evidence type="ECO:0000256" key="8">
    <source>
        <dbReference type="ARBA" id="ARBA00048679"/>
    </source>
</evidence>
<keyword evidence="2" id="KW-0723">Serine/threonine-protein kinase</keyword>
<protein>
    <recommendedName>
        <fullName evidence="1">non-specific serine/threonine protein kinase</fullName>
        <ecNumber evidence="1">2.7.11.1</ecNumber>
    </recommendedName>
</protein>
<evidence type="ECO:0000256" key="4">
    <source>
        <dbReference type="ARBA" id="ARBA00022741"/>
    </source>
</evidence>
<dbReference type="Gene3D" id="1.10.510.10">
    <property type="entry name" value="Transferase(Phosphotransferase) domain 1"/>
    <property type="match status" value="1"/>
</dbReference>
<accession>A0AAU8JER3</accession>
<evidence type="ECO:0000259" key="10">
    <source>
        <dbReference type="PROSITE" id="PS50011"/>
    </source>
</evidence>
<dbReference type="InterPro" id="IPR000719">
    <property type="entry name" value="Prot_kinase_dom"/>
</dbReference>
<evidence type="ECO:0000256" key="7">
    <source>
        <dbReference type="ARBA" id="ARBA00047899"/>
    </source>
</evidence>
<gene>
    <name evidence="11" type="ORF">ABWT76_005770</name>
</gene>
<dbReference type="InterPro" id="IPR011009">
    <property type="entry name" value="Kinase-like_dom_sf"/>
</dbReference>
<dbReference type="PANTHER" id="PTHR24363:SF0">
    <property type="entry name" value="SERINE_THREONINE KINASE LIKE DOMAIN CONTAINING 1"/>
    <property type="match status" value="1"/>
</dbReference>
<feature type="domain" description="Protein kinase" evidence="10">
    <location>
        <begin position="10"/>
        <end position="274"/>
    </location>
</feature>
<comment type="catalytic activity">
    <reaction evidence="7">
        <text>L-threonyl-[protein] + ATP = O-phospho-L-threonyl-[protein] + ADP + H(+)</text>
        <dbReference type="Rhea" id="RHEA:46608"/>
        <dbReference type="Rhea" id="RHEA-COMP:11060"/>
        <dbReference type="Rhea" id="RHEA-COMP:11605"/>
        <dbReference type="ChEBI" id="CHEBI:15378"/>
        <dbReference type="ChEBI" id="CHEBI:30013"/>
        <dbReference type="ChEBI" id="CHEBI:30616"/>
        <dbReference type="ChEBI" id="CHEBI:61977"/>
        <dbReference type="ChEBI" id="CHEBI:456216"/>
        <dbReference type="EC" id="2.7.11.1"/>
    </reaction>
</comment>
<keyword evidence="3" id="KW-0808">Transferase</keyword>
<sequence length="502" mass="56215">MIGTTLRGRYHIIKSLGSGGCGETYLAEDRDLPRNPHCVVKRLQPQSKKSSVLATAKRMFNTEAETLHKLSHPQIPKLQANFQEHSEFYLVQDFIDGDDLSKTELKIGQKLSETEVINLLIEILEVLAYVHQQNIIHRDIKPANLMRRHSDGKICLIDFGAVKEISNLSVNPQGQPLTVMVGTHGYMPNEQANGNPQLSSDIYAVGVIAIQALTGLNPDPRSGEFKKDANGELIWQNQVQIAPLFAAVLTRMVLYDFNQRYPSAVEALAAVKAVKNSNQNTYSPTSTPPEVVSQPNPDNHSGKKPNKPKKQNFWMKKKVFIPIAAAGIMSPLLAEIIKQLPPPSSPPPPPLPCQKFSPYDNYEYGFKIKYHPTWRRQAIDDPMTGEITKFMAPDDARAKVTIKVEKLQKTLSLAEYSQASMEEINKFFPQVTILNRQDGTLANSPAYELTYQGVENGVMVKKIEMGIVRTDKAYVVIYGAENGQYNKFESTAREMMQCFDLL</sequence>
<dbReference type="Gene3D" id="3.40.1000.10">
    <property type="entry name" value="Mog1/PsbP, alpha/beta/alpha sandwich"/>
    <property type="match status" value="1"/>
</dbReference>
<dbReference type="PROSITE" id="PS50011">
    <property type="entry name" value="PROTEIN_KINASE_DOM"/>
    <property type="match status" value="1"/>
</dbReference>
<dbReference type="SUPFAM" id="SSF56112">
    <property type="entry name" value="Protein kinase-like (PK-like)"/>
    <property type="match status" value="1"/>
</dbReference>
<evidence type="ECO:0000256" key="1">
    <source>
        <dbReference type="ARBA" id="ARBA00012513"/>
    </source>
</evidence>
<keyword evidence="5 11" id="KW-0418">Kinase</keyword>
<evidence type="ECO:0000313" key="11">
    <source>
        <dbReference type="EMBL" id="XCM36970.1"/>
    </source>
</evidence>
<dbReference type="GO" id="GO:0005524">
    <property type="term" value="F:ATP binding"/>
    <property type="evidence" value="ECO:0007669"/>
    <property type="project" value="UniProtKB-KW"/>
</dbReference>
<evidence type="ECO:0000256" key="2">
    <source>
        <dbReference type="ARBA" id="ARBA00022527"/>
    </source>
</evidence>
<evidence type="ECO:0000256" key="3">
    <source>
        <dbReference type="ARBA" id="ARBA00022679"/>
    </source>
</evidence>
<proteinExistence type="predicted"/>
<reference evidence="11" key="1">
    <citation type="submission" date="2024-07" db="EMBL/GenBank/DDBJ databases">
        <authorList>
            <person name="Kim Y.J."/>
            <person name="Jeong J.Y."/>
        </authorList>
    </citation>
    <scope>NUCLEOTIDE SEQUENCE</scope>
    <source>
        <strain evidence="11">GIHE-MW2</strain>
    </source>
</reference>
<dbReference type="EMBL" id="CP159837">
    <property type="protein sequence ID" value="XCM36970.1"/>
    <property type="molecule type" value="Genomic_DNA"/>
</dbReference>
<keyword evidence="6" id="KW-0067">ATP-binding</keyword>
<organism evidence="11">
    <name type="scientific">Planktothricoides raciborskii GIHE-MW2</name>
    <dbReference type="NCBI Taxonomy" id="2792601"/>
    <lineage>
        <taxon>Bacteria</taxon>
        <taxon>Bacillati</taxon>
        <taxon>Cyanobacteriota</taxon>
        <taxon>Cyanophyceae</taxon>
        <taxon>Oscillatoriophycideae</taxon>
        <taxon>Oscillatoriales</taxon>
        <taxon>Oscillatoriaceae</taxon>
        <taxon>Planktothricoides</taxon>
    </lineage>
</organism>
<dbReference type="PANTHER" id="PTHR24363">
    <property type="entry name" value="SERINE/THREONINE PROTEIN KINASE"/>
    <property type="match status" value="1"/>
</dbReference>
<evidence type="ECO:0000256" key="6">
    <source>
        <dbReference type="ARBA" id="ARBA00022840"/>
    </source>
</evidence>
<dbReference type="Gene3D" id="3.30.200.20">
    <property type="entry name" value="Phosphorylase Kinase, domain 1"/>
    <property type="match status" value="1"/>
</dbReference>
<keyword evidence="4" id="KW-0547">Nucleotide-binding</keyword>